<dbReference type="VEuPathDB" id="VectorBase:AARA014192"/>
<dbReference type="EMBL" id="APCN01000940">
    <property type="status" value="NOT_ANNOTATED_CDS"/>
    <property type="molecule type" value="Genomic_DNA"/>
</dbReference>
<accession>A0A182IFC4</accession>
<evidence type="ECO:0000313" key="1">
    <source>
        <dbReference type="EnsemblMetazoa" id="AARA014192-PA"/>
    </source>
</evidence>
<name>A0A182IFC4_ANOAR</name>
<protein>
    <submittedName>
        <fullName evidence="1">Uncharacterized protein</fullName>
    </submittedName>
</protein>
<keyword evidence="2" id="KW-1185">Reference proteome</keyword>
<proteinExistence type="predicted"/>
<reference evidence="1" key="1">
    <citation type="submission" date="2022-08" db="UniProtKB">
        <authorList>
            <consortium name="EnsemblMetazoa"/>
        </authorList>
    </citation>
    <scope>IDENTIFICATION</scope>
    <source>
        <strain evidence="1">Dongola</strain>
    </source>
</reference>
<dbReference type="AlphaFoldDB" id="A0A182IFC4"/>
<dbReference type="EnsemblMetazoa" id="AARA014192-RA">
    <property type="protein sequence ID" value="AARA014192-PA"/>
    <property type="gene ID" value="AARA014192"/>
</dbReference>
<evidence type="ECO:0000313" key="2">
    <source>
        <dbReference type="Proteomes" id="UP000075840"/>
    </source>
</evidence>
<dbReference type="Proteomes" id="UP000075840">
    <property type="component" value="Unassembled WGS sequence"/>
</dbReference>
<sequence length="40" mass="4667">MISHDSLSKYRQSAFSMQILFAFALPTEVLCFKIVFIVHF</sequence>
<organism evidence="1 2">
    <name type="scientific">Anopheles arabiensis</name>
    <name type="common">Mosquito</name>
    <dbReference type="NCBI Taxonomy" id="7173"/>
    <lineage>
        <taxon>Eukaryota</taxon>
        <taxon>Metazoa</taxon>
        <taxon>Ecdysozoa</taxon>
        <taxon>Arthropoda</taxon>
        <taxon>Hexapoda</taxon>
        <taxon>Insecta</taxon>
        <taxon>Pterygota</taxon>
        <taxon>Neoptera</taxon>
        <taxon>Endopterygota</taxon>
        <taxon>Diptera</taxon>
        <taxon>Nematocera</taxon>
        <taxon>Culicoidea</taxon>
        <taxon>Culicidae</taxon>
        <taxon>Anophelinae</taxon>
        <taxon>Anopheles</taxon>
    </lineage>
</organism>